<evidence type="ECO:0000256" key="2">
    <source>
        <dbReference type="PROSITE-ProRule" id="PRU00267"/>
    </source>
</evidence>
<dbReference type="EMBL" id="JAGRRH010000013">
    <property type="protein sequence ID" value="KAG7360992.1"/>
    <property type="molecule type" value="Genomic_DNA"/>
</dbReference>
<reference evidence="5" key="1">
    <citation type="journal article" date="2021" name="Sci. Rep.">
        <title>Diploid genomic architecture of Nitzschia inconspicua, an elite biomass production diatom.</title>
        <authorList>
            <person name="Oliver A."/>
            <person name="Podell S."/>
            <person name="Pinowska A."/>
            <person name="Traller J.C."/>
            <person name="Smith S.R."/>
            <person name="McClure R."/>
            <person name="Beliaev A."/>
            <person name="Bohutskyi P."/>
            <person name="Hill E.A."/>
            <person name="Rabines A."/>
            <person name="Zheng H."/>
            <person name="Allen L.Z."/>
            <person name="Kuo A."/>
            <person name="Grigoriev I.V."/>
            <person name="Allen A.E."/>
            <person name="Hazlebeck D."/>
            <person name="Allen E.E."/>
        </authorList>
    </citation>
    <scope>NUCLEOTIDE SEQUENCE</scope>
    <source>
        <strain evidence="5">Hildebrandi</strain>
    </source>
</reference>
<dbReference type="GO" id="GO:0005634">
    <property type="term" value="C:nucleus"/>
    <property type="evidence" value="ECO:0007669"/>
    <property type="project" value="UniProtKB-UniRule"/>
</dbReference>
<dbReference type="InterPro" id="IPR050342">
    <property type="entry name" value="HMGB"/>
</dbReference>
<dbReference type="PANTHER" id="PTHR48112:SF15">
    <property type="entry name" value="HMG BOX DOMAIN-CONTAINING PROTEIN"/>
    <property type="match status" value="1"/>
</dbReference>
<dbReference type="AlphaFoldDB" id="A0A9K3LFC5"/>
<dbReference type="GO" id="GO:0003677">
    <property type="term" value="F:DNA binding"/>
    <property type="evidence" value="ECO:0007669"/>
    <property type="project" value="UniProtKB-UniRule"/>
</dbReference>
<feature type="region of interest" description="Disordered" evidence="3">
    <location>
        <begin position="294"/>
        <end position="332"/>
    </location>
</feature>
<feature type="compositionally biased region" description="Basic and acidic residues" evidence="3">
    <location>
        <begin position="446"/>
        <end position="457"/>
    </location>
</feature>
<sequence length="481" mass="53004">MPPVDASAVMDFSRNSQGGANTGSDGNNIANSMNPLSNMNAMNDQELFLRLQASRAAGGGGGFAVDGMFGGAGMGAGTGGGDDEIFNQLMYARRLRALQLQQQQNAGDGAMGGAGHAASGTADDLLRLRQAGNATAATAAAMFSGSNDTNDFAMAQQQRQLQQQQQQFQHFQHLQQQVGYGFGGGPSGMFPSSMNMNMNLPLGAGPSFMMQAAAADHAFGGGRGFDDYILMTQQHHPQEAIRSGNADQQRLSPSRFLAFQQQQQQQQQNQHGLSGFSAMGTMDPFGGMSSMIMRPDKDGKLGIDPDKFSDAEKLSKKRYHKKKPSDMPRRPLSAYNLFFSEERERILQEIEAKEKGEERPKDADEEKASKDTKSKPKALLRPLLPSEKKRRPHRKTHGKISFRELAQMVGQRWKALPEEKRTYYQGLAKEDMVRQKKAMEEYYLKQSENVRVDKDDKELETEEDKAVSEGLSEDLVLRNES</sequence>
<evidence type="ECO:0000313" key="6">
    <source>
        <dbReference type="Proteomes" id="UP000693970"/>
    </source>
</evidence>
<feature type="region of interest" description="Disordered" evidence="3">
    <location>
        <begin position="350"/>
        <end position="401"/>
    </location>
</feature>
<dbReference type="Proteomes" id="UP000693970">
    <property type="component" value="Unassembled WGS sequence"/>
</dbReference>
<feature type="compositionally biased region" description="Polar residues" evidence="3">
    <location>
        <begin position="13"/>
        <end position="34"/>
    </location>
</feature>
<reference evidence="5" key="2">
    <citation type="submission" date="2021-04" db="EMBL/GenBank/DDBJ databases">
        <authorList>
            <person name="Podell S."/>
        </authorList>
    </citation>
    <scope>NUCLEOTIDE SEQUENCE</scope>
    <source>
        <strain evidence="5">Hildebrandi</strain>
    </source>
</reference>
<protein>
    <submittedName>
        <fullName evidence="5">HMG high mobility group box-containing protein</fullName>
    </submittedName>
</protein>
<keyword evidence="1 2" id="KW-0238">DNA-binding</keyword>
<dbReference type="SMART" id="SM00398">
    <property type="entry name" value="HMG"/>
    <property type="match status" value="1"/>
</dbReference>
<dbReference type="InterPro" id="IPR009071">
    <property type="entry name" value="HMG_box_dom"/>
</dbReference>
<evidence type="ECO:0000259" key="4">
    <source>
        <dbReference type="PROSITE" id="PS50118"/>
    </source>
</evidence>
<evidence type="ECO:0000313" key="5">
    <source>
        <dbReference type="EMBL" id="KAG7360992.1"/>
    </source>
</evidence>
<feature type="region of interest" description="Disordered" evidence="3">
    <location>
        <begin position="446"/>
        <end position="481"/>
    </location>
</feature>
<proteinExistence type="predicted"/>
<feature type="compositionally biased region" description="Basic and acidic residues" evidence="3">
    <location>
        <begin position="294"/>
        <end position="314"/>
    </location>
</feature>
<dbReference type="OrthoDB" id="42185at2759"/>
<organism evidence="5 6">
    <name type="scientific">Nitzschia inconspicua</name>
    <dbReference type="NCBI Taxonomy" id="303405"/>
    <lineage>
        <taxon>Eukaryota</taxon>
        <taxon>Sar</taxon>
        <taxon>Stramenopiles</taxon>
        <taxon>Ochrophyta</taxon>
        <taxon>Bacillariophyta</taxon>
        <taxon>Bacillariophyceae</taxon>
        <taxon>Bacillariophycidae</taxon>
        <taxon>Bacillariales</taxon>
        <taxon>Bacillariaceae</taxon>
        <taxon>Nitzschia</taxon>
    </lineage>
</organism>
<name>A0A9K3LFC5_9STRA</name>
<dbReference type="Pfam" id="PF00505">
    <property type="entry name" value="HMG_box"/>
    <property type="match status" value="1"/>
</dbReference>
<feature type="compositionally biased region" description="Basic residues" evidence="3">
    <location>
        <begin position="388"/>
        <end position="400"/>
    </location>
</feature>
<accession>A0A9K3LFC5</accession>
<feature type="region of interest" description="Disordered" evidence="3">
    <location>
        <begin position="1"/>
        <end position="34"/>
    </location>
</feature>
<gene>
    <name evidence="5" type="ORF">IV203_036092</name>
</gene>
<dbReference type="PROSITE" id="PS50118">
    <property type="entry name" value="HMG_BOX_2"/>
    <property type="match status" value="1"/>
</dbReference>
<dbReference type="PANTHER" id="PTHR48112">
    <property type="entry name" value="HIGH MOBILITY GROUP PROTEIN DSP1"/>
    <property type="match status" value="1"/>
</dbReference>
<keyword evidence="6" id="KW-1185">Reference proteome</keyword>
<feature type="domain" description="HMG box" evidence="4">
    <location>
        <begin position="328"/>
        <end position="443"/>
    </location>
</feature>
<comment type="caution">
    <text evidence="5">The sequence shown here is derived from an EMBL/GenBank/DDBJ whole genome shotgun (WGS) entry which is preliminary data.</text>
</comment>
<feature type="compositionally biased region" description="Basic and acidic residues" evidence="3">
    <location>
        <begin position="350"/>
        <end position="374"/>
    </location>
</feature>
<feature type="DNA-binding region" description="HMG box" evidence="2">
    <location>
        <begin position="328"/>
        <end position="443"/>
    </location>
</feature>
<evidence type="ECO:0000256" key="1">
    <source>
        <dbReference type="ARBA" id="ARBA00023125"/>
    </source>
</evidence>
<evidence type="ECO:0000256" key="3">
    <source>
        <dbReference type="SAM" id="MobiDB-lite"/>
    </source>
</evidence>
<keyword evidence="2" id="KW-0539">Nucleus</keyword>